<evidence type="ECO:0000313" key="2">
    <source>
        <dbReference type="EMBL" id="GMS97157.1"/>
    </source>
</evidence>
<feature type="chain" id="PRO_5043753098" description="C6 domain-containing protein" evidence="1">
    <location>
        <begin position="20"/>
        <end position="226"/>
    </location>
</feature>
<keyword evidence="1" id="KW-0732">Signal</keyword>
<dbReference type="EMBL" id="BTSX01000004">
    <property type="protein sequence ID" value="GMS97157.1"/>
    <property type="molecule type" value="Genomic_DNA"/>
</dbReference>
<proteinExistence type="predicted"/>
<organism evidence="2 3">
    <name type="scientific">Pristionchus entomophagus</name>
    <dbReference type="NCBI Taxonomy" id="358040"/>
    <lineage>
        <taxon>Eukaryota</taxon>
        <taxon>Metazoa</taxon>
        <taxon>Ecdysozoa</taxon>
        <taxon>Nematoda</taxon>
        <taxon>Chromadorea</taxon>
        <taxon>Rhabditida</taxon>
        <taxon>Rhabditina</taxon>
        <taxon>Diplogasteromorpha</taxon>
        <taxon>Diplogasteroidea</taxon>
        <taxon>Neodiplogasteridae</taxon>
        <taxon>Pristionchus</taxon>
    </lineage>
</organism>
<reference evidence="2" key="1">
    <citation type="submission" date="2023-10" db="EMBL/GenBank/DDBJ databases">
        <title>Genome assembly of Pristionchus species.</title>
        <authorList>
            <person name="Yoshida K."/>
            <person name="Sommer R.J."/>
        </authorList>
    </citation>
    <scope>NUCLEOTIDE SEQUENCE</scope>
    <source>
        <strain evidence="2">RS0144</strain>
    </source>
</reference>
<evidence type="ECO:0000256" key="1">
    <source>
        <dbReference type="SAM" id="SignalP"/>
    </source>
</evidence>
<feature type="signal peptide" evidence="1">
    <location>
        <begin position="1"/>
        <end position="19"/>
    </location>
</feature>
<evidence type="ECO:0000313" key="3">
    <source>
        <dbReference type="Proteomes" id="UP001432027"/>
    </source>
</evidence>
<evidence type="ECO:0008006" key="4">
    <source>
        <dbReference type="Google" id="ProtNLM"/>
    </source>
</evidence>
<accession>A0AAV5TSK8</accession>
<keyword evidence="3" id="KW-1185">Reference proteome</keyword>
<gene>
    <name evidence="2" type="ORF">PENTCL1PPCAC_19332</name>
</gene>
<comment type="caution">
    <text evidence="2">The sequence shown here is derived from an EMBL/GenBank/DDBJ whole genome shotgun (WGS) entry which is preliminary data.</text>
</comment>
<name>A0AAV5TSK8_9BILA</name>
<sequence>MSYVCRILSVCLVISYSDSSEDWSYEDLRNHDCRTCREISFDRLANCPKTGYDCDEMQPLSTSVLTASDACGCLSLSCANKGWRLAVNGTIVDKVRCDGGQWFSFGLIAQSFVCAKNEGIPATTPAPKQCTEFAVAMASDITYKDIPGLVVPGATVTTTSISCATGKEFAILDQTNGPPPTAQSVIRTEQTATCVDGKWMATDKRGFITDLESLPFAPPVFVACYA</sequence>
<dbReference type="Proteomes" id="UP001432027">
    <property type="component" value="Unassembled WGS sequence"/>
</dbReference>
<dbReference type="AlphaFoldDB" id="A0AAV5TSK8"/>
<protein>
    <recommendedName>
        <fullName evidence="4">C6 domain-containing protein</fullName>
    </recommendedName>
</protein>